<dbReference type="SMART" id="SM00257">
    <property type="entry name" value="LysM"/>
    <property type="match status" value="1"/>
</dbReference>
<comment type="caution">
    <text evidence="4">The sequence shown here is derived from an EMBL/GenBank/DDBJ whole genome shotgun (WGS) entry which is preliminary data.</text>
</comment>
<organism evidence="4 5">
    <name type="scientific">Eikenella corrodens ATCC 23834</name>
    <dbReference type="NCBI Taxonomy" id="546274"/>
    <lineage>
        <taxon>Bacteria</taxon>
        <taxon>Pseudomonadati</taxon>
        <taxon>Pseudomonadota</taxon>
        <taxon>Betaproteobacteria</taxon>
        <taxon>Neisseriales</taxon>
        <taxon>Neisseriaceae</taxon>
        <taxon>Eikenella</taxon>
    </lineage>
</organism>
<dbReference type="InterPro" id="IPR016047">
    <property type="entry name" value="M23ase_b-sheet_dom"/>
</dbReference>
<dbReference type="HOGENOM" id="CLU_029425_0_3_4"/>
<dbReference type="eggNOG" id="COG4942">
    <property type="taxonomic scope" value="Bacteria"/>
</dbReference>
<dbReference type="PROSITE" id="PS51782">
    <property type="entry name" value="LYSM"/>
    <property type="match status" value="1"/>
</dbReference>
<feature type="domain" description="LysM" evidence="3">
    <location>
        <begin position="126"/>
        <end position="169"/>
    </location>
</feature>
<dbReference type="GO" id="GO:0004222">
    <property type="term" value="F:metalloendopeptidase activity"/>
    <property type="evidence" value="ECO:0007669"/>
    <property type="project" value="TreeGrafter"/>
</dbReference>
<feature type="compositionally biased region" description="Low complexity" evidence="2">
    <location>
        <begin position="196"/>
        <end position="208"/>
    </location>
</feature>
<proteinExistence type="inferred from homology"/>
<gene>
    <name evidence="4" type="ORF">EIKCOROL_02300</name>
</gene>
<evidence type="ECO:0000256" key="2">
    <source>
        <dbReference type="SAM" id="MobiDB-lite"/>
    </source>
</evidence>
<dbReference type="CDD" id="cd12797">
    <property type="entry name" value="M23_peptidase"/>
    <property type="match status" value="1"/>
</dbReference>
<protein>
    <submittedName>
        <fullName evidence="4">Peptidase, M23 family</fullName>
    </submittedName>
</protein>
<dbReference type="PANTHER" id="PTHR21666:SF263">
    <property type="entry name" value="MUREIN HYDROLASE ACTIVATOR NLPD"/>
    <property type="match status" value="1"/>
</dbReference>
<dbReference type="Pfam" id="PF01476">
    <property type="entry name" value="LysM"/>
    <property type="match status" value="1"/>
</dbReference>
<dbReference type="eggNOG" id="COG1388">
    <property type="taxonomic scope" value="Bacteria"/>
</dbReference>
<reference evidence="4 5" key="1">
    <citation type="submission" date="2009-01" db="EMBL/GenBank/DDBJ databases">
        <authorList>
            <person name="Fulton L."/>
            <person name="Clifton S."/>
            <person name="Chinwalla A.T."/>
            <person name="Mitreva M."/>
            <person name="Sodergren E."/>
            <person name="Weinstock G."/>
            <person name="Clifton S."/>
            <person name="Dooling D.J."/>
            <person name="Fulton B."/>
            <person name="Minx P."/>
            <person name="Pepin K.H."/>
            <person name="Johnson M."/>
            <person name="Bhonagiri V."/>
            <person name="Nash W.E."/>
            <person name="Mardis E.R."/>
            <person name="Wilson R.K."/>
        </authorList>
    </citation>
    <scope>NUCLEOTIDE SEQUENCE [LARGE SCALE GENOMIC DNA]</scope>
    <source>
        <strain evidence="4 5">ATCC 23834</strain>
    </source>
</reference>
<dbReference type="InterPro" id="IPR018392">
    <property type="entry name" value="LysM"/>
</dbReference>
<feature type="compositionally biased region" description="Pro residues" evidence="2">
    <location>
        <begin position="185"/>
        <end position="195"/>
    </location>
</feature>
<dbReference type="InterPro" id="IPR011055">
    <property type="entry name" value="Dup_hybrid_motif"/>
</dbReference>
<evidence type="ECO:0000256" key="1">
    <source>
        <dbReference type="ARBA" id="ARBA00038420"/>
    </source>
</evidence>
<evidence type="ECO:0000313" key="5">
    <source>
        <dbReference type="Proteomes" id="UP000005837"/>
    </source>
</evidence>
<dbReference type="InterPro" id="IPR036779">
    <property type="entry name" value="LysM_dom_sf"/>
</dbReference>
<dbReference type="EMBL" id="ACEA01000051">
    <property type="protein sequence ID" value="EEG23055.1"/>
    <property type="molecule type" value="Genomic_DNA"/>
</dbReference>
<dbReference type="Gene3D" id="3.10.350.10">
    <property type="entry name" value="LysM domain"/>
    <property type="match status" value="1"/>
</dbReference>
<dbReference type="PANTHER" id="PTHR21666">
    <property type="entry name" value="PEPTIDASE-RELATED"/>
    <property type="match status" value="1"/>
</dbReference>
<name>C0DY38_EIKCO</name>
<feature type="compositionally biased region" description="Pro residues" evidence="2">
    <location>
        <begin position="89"/>
        <end position="101"/>
    </location>
</feature>
<evidence type="ECO:0000313" key="4">
    <source>
        <dbReference type="EMBL" id="EEG23055.1"/>
    </source>
</evidence>
<dbReference type="AlphaFoldDB" id="C0DY38"/>
<dbReference type="Proteomes" id="UP000005837">
    <property type="component" value="Unassembled WGS sequence"/>
</dbReference>
<comment type="similarity">
    <text evidence="1">Belongs to the E.coli NlpD/Haemophilus LppB family.</text>
</comment>
<dbReference type="Pfam" id="PF01551">
    <property type="entry name" value="Peptidase_M23"/>
    <property type="match status" value="1"/>
</dbReference>
<evidence type="ECO:0000259" key="3">
    <source>
        <dbReference type="PROSITE" id="PS51782"/>
    </source>
</evidence>
<dbReference type="Gene3D" id="2.70.70.10">
    <property type="entry name" value="Glucose Permease (Domain IIA)"/>
    <property type="match status" value="1"/>
</dbReference>
<feature type="region of interest" description="Disordered" evidence="2">
    <location>
        <begin position="69"/>
        <end position="110"/>
    </location>
</feature>
<feature type="compositionally biased region" description="Low complexity" evidence="2">
    <location>
        <begin position="172"/>
        <end position="184"/>
    </location>
</feature>
<accession>C0DY38</accession>
<feature type="compositionally biased region" description="Low complexity" evidence="2">
    <location>
        <begin position="78"/>
        <end position="88"/>
    </location>
</feature>
<dbReference type="SUPFAM" id="SSF51261">
    <property type="entry name" value="Duplicated hybrid motif"/>
    <property type="match status" value="1"/>
</dbReference>
<dbReference type="CDD" id="cd00118">
    <property type="entry name" value="LysM"/>
    <property type="match status" value="1"/>
</dbReference>
<dbReference type="InterPro" id="IPR050570">
    <property type="entry name" value="Cell_wall_metabolism_enzyme"/>
</dbReference>
<sequence>MKPHGLLMIALFPCTESPHPMNQLFTFRTLPLILTIFLGACALTQPPAPVVSGNGAGYGGNTAAADNNPYGAQPYSPPAATQAANTTPYTPPAAAPAPYTPPAASAAPAGGSGYTPSYAPVDVNAAQHTVVRGDTVYNIALRYRISQDNLRAWNNLSDNNISVGQVLRVKPAGYTPPATAQTPPRTTPAPAPTPAPSANTAATPAATPSVSGSTRSAAGITWQRPTAGNILTRFGGSEKGINIGGTAGQPVVAAADGKVVYSGSGLRGYGNLIIVQHNQTYLTAYGHNQRLLVREGQTVRRGQSIATMGNSDSQRVQLHFELRKNGQPVDPLQYIPN</sequence>
<feature type="region of interest" description="Disordered" evidence="2">
    <location>
        <begin position="172"/>
        <end position="216"/>
    </location>
</feature>